<evidence type="ECO:0000256" key="1">
    <source>
        <dbReference type="SAM" id="Phobius"/>
    </source>
</evidence>
<feature type="transmembrane region" description="Helical" evidence="1">
    <location>
        <begin position="130"/>
        <end position="148"/>
    </location>
</feature>
<evidence type="ECO:0000313" key="2">
    <source>
        <dbReference type="EMBL" id="RDU61536.1"/>
    </source>
</evidence>
<reference evidence="2 3" key="1">
    <citation type="submission" date="2018-04" db="EMBL/GenBank/DDBJ databases">
        <title>Novel Campyloabacter and Helicobacter Species and Strains.</title>
        <authorList>
            <person name="Mannion A.J."/>
            <person name="Shen Z."/>
            <person name="Fox J.G."/>
        </authorList>
    </citation>
    <scope>NUCLEOTIDE SEQUENCE [LARGE SCALE GENOMIC DNA]</scope>
    <source>
        <strain evidence="2 3">MIT 17-337</strain>
    </source>
</reference>
<accession>A0A3D8I992</accession>
<gene>
    <name evidence="2" type="ORF">CQA53_10000</name>
</gene>
<comment type="caution">
    <text evidence="2">The sequence shown here is derived from an EMBL/GenBank/DDBJ whole genome shotgun (WGS) entry which is preliminary data.</text>
</comment>
<dbReference type="AlphaFoldDB" id="A0A3D8I992"/>
<evidence type="ECO:0000313" key="3">
    <source>
        <dbReference type="Proteomes" id="UP000256379"/>
    </source>
</evidence>
<keyword evidence="1" id="KW-1133">Transmembrane helix</keyword>
<name>A0A3D8I992_9HELI</name>
<keyword evidence="1" id="KW-0812">Transmembrane</keyword>
<protein>
    <recommendedName>
        <fullName evidence="4">ATRX ADD domain-containing protein</fullName>
    </recommendedName>
</protein>
<organism evidence="2 3">
    <name type="scientific">Helicobacter didelphidarum</name>
    <dbReference type="NCBI Taxonomy" id="2040648"/>
    <lineage>
        <taxon>Bacteria</taxon>
        <taxon>Pseudomonadati</taxon>
        <taxon>Campylobacterota</taxon>
        <taxon>Epsilonproteobacteria</taxon>
        <taxon>Campylobacterales</taxon>
        <taxon>Helicobacteraceae</taxon>
        <taxon>Helicobacter</taxon>
    </lineage>
</organism>
<dbReference type="OrthoDB" id="5330082at2"/>
<dbReference type="RefSeq" id="WP_115543837.1">
    <property type="nucleotide sequence ID" value="NZ_NXLQ01000049.1"/>
</dbReference>
<evidence type="ECO:0008006" key="4">
    <source>
        <dbReference type="Google" id="ProtNLM"/>
    </source>
</evidence>
<sequence>MLLYKTCEVCGNRINKLQSIWNIYDLKMGDVLQCPNCSTAYQTNKIIMFLGRLNETFMISWIMWLVIAVCINIFWNYIFHNNANMFIAFLLSFLLIVCINFIIMCFIPLYQTQILPCNKTQKSYIIWLKYFIFAVIIISSIFGIFGIFG</sequence>
<proteinExistence type="predicted"/>
<feature type="transmembrane region" description="Helical" evidence="1">
    <location>
        <begin position="85"/>
        <end position="110"/>
    </location>
</feature>
<keyword evidence="3" id="KW-1185">Reference proteome</keyword>
<dbReference type="Proteomes" id="UP000256379">
    <property type="component" value="Unassembled WGS sequence"/>
</dbReference>
<feature type="transmembrane region" description="Helical" evidence="1">
    <location>
        <begin position="57"/>
        <end position="79"/>
    </location>
</feature>
<keyword evidence="1" id="KW-0472">Membrane</keyword>
<dbReference type="EMBL" id="NXLQ01000049">
    <property type="protein sequence ID" value="RDU61536.1"/>
    <property type="molecule type" value="Genomic_DNA"/>
</dbReference>